<dbReference type="OrthoDB" id="9808002at2"/>
<comment type="function">
    <text evidence="2">Catalyzes the removal of elemental sulfur atoms from cysteine to produce alanine. Seems to participate in the biosynthesis of the nitrogenase metalloclusters by providing the inorganic sulfur required for the Fe-S core formation.</text>
</comment>
<evidence type="ECO:0000256" key="3">
    <source>
        <dbReference type="ARBA" id="ARBA00006490"/>
    </source>
</evidence>
<evidence type="ECO:0000313" key="15">
    <source>
        <dbReference type="EMBL" id="ACM20337.1"/>
    </source>
</evidence>
<keyword evidence="9 13" id="KW-0408">Iron</keyword>
<dbReference type="GO" id="GO:0046872">
    <property type="term" value="F:metal ion binding"/>
    <property type="evidence" value="ECO:0007669"/>
    <property type="project" value="UniProtKB-KW"/>
</dbReference>
<comment type="catalytic activity">
    <reaction evidence="11 13">
        <text>(sulfur carrier)-H + L-cysteine = (sulfur carrier)-SH + L-alanine</text>
        <dbReference type="Rhea" id="RHEA:43892"/>
        <dbReference type="Rhea" id="RHEA-COMP:14737"/>
        <dbReference type="Rhea" id="RHEA-COMP:14739"/>
        <dbReference type="ChEBI" id="CHEBI:29917"/>
        <dbReference type="ChEBI" id="CHEBI:35235"/>
        <dbReference type="ChEBI" id="CHEBI:57972"/>
        <dbReference type="ChEBI" id="CHEBI:64428"/>
        <dbReference type="EC" id="2.8.1.7"/>
    </reaction>
</comment>
<dbReference type="KEGG" id="geo:Geob_1980"/>
<evidence type="ECO:0000259" key="14">
    <source>
        <dbReference type="Pfam" id="PF00266"/>
    </source>
</evidence>
<reference evidence="15 16" key="1">
    <citation type="submission" date="2009-01" db="EMBL/GenBank/DDBJ databases">
        <title>Complete sequence of Geobacter sp. FRC-32.</title>
        <authorList>
            <consortium name="US DOE Joint Genome Institute"/>
            <person name="Lucas S."/>
            <person name="Copeland A."/>
            <person name="Lapidus A."/>
            <person name="Glavina del Rio T."/>
            <person name="Dalin E."/>
            <person name="Tice H."/>
            <person name="Bruce D."/>
            <person name="Goodwin L."/>
            <person name="Pitluck S."/>
            <person name="Saunders E."/>
            <person name="Brettin T."/>
            <person name="Detter J.C."/>
            <person name="Han C."/>
            <person name="Larimer F."/>
            <person name="Land M."/>
            <person name="Hauser L."/>
            <person name="Kyrpides N."/>
            <person name="Ovchinnikova G."/>
            <person name="Kostka J."/>
            <person name="Richardson P."/>
        </authorList>
    </citation>
    <scope>NUCLEOTIDE SEQUENCE [LARGE SCALE GENOMIC DNA]</scope>
    <source>
        <strain evidence="16">DSM 22248 / JCM 15807 / FRC-32</strain>
    </source>
</reference>
<evidence type="ECO:0000313" key="16">
    <source>
        <dbReference type="Proteomes" id="UP000007721"/>
    </source>
</evidence>
<dbReference type="eggNOG" id="COG1104">
    <property type="taxonomic scope" value="Bacteria"/>
</dbReference>
<evidence type="ECO:0000256" key="7">
    <source>
        <dbReference type="ARBA" id="ARBA00022723"/>
    </source>
</evidence>
<dbReference type="InterPro" id="IPR015421">
    <property type="entry name" value="PyrdxlP-dep_Trfase_major"/>
</dbReference>
<keyword evidence="6 13" id="KW-0808">Transferase</keyword>
<comment type="cofactor">
    <cofactor evidence="1 12">
        <name>pyridoxal 5'-phosphate</name>
        <dbReference type="ChEBI" id="CHEBI:597326"/>
    </cofactor>
</comment>
<dbReference type="Gene3D" id="1.10.260.50">
    <property type="match status" value="1"/>
</dbReference>
<dbReference type="InterPro" id="IPR015422">
    <property type="entry name" value="PyrdxlP-dep_Trfase_small"/>
</dbReference>
<dbReference type="PIRSF" id="PIRSF005572">
    <property type="entry name" value="NifS"/>
    <property type="match status" value="1"/>
</dbReference>
<sequence>MIYMDYNATAPVHPEVLEAILPFYREQFGNPSSIHWAGRMVKGAVEKAREEVAGLVGCAPSEMIFTSCGSESDNMAIKGVAAANRSKGNHIITTSVEHPAVLNSCHYLEHEGYRITRLPVDRDGLVDPQELKSAIGDQTILVSAMFANNETGVLFPVREIGAICRERGVYFHCDAVQAVGKVPVDCRGMDIGLLSLSGHKIGAPKGIGALVVRKGIKLHPLLHGGAQERNRRAGTENVAGIVALGKACQIAREEMSSEAARVQQLRDRLEEGIMAIFPQASLNGHRENRLPTTANISFTGLEADSLLLNLDLQGIAVSSGSACSSGTLKASPVLAAMGVDPASAKGSVRFSLGRTNTEEEVNYLLGVLPEILQRLQQK</sequence>
<keyword evidence="7 13" id="KW-0479">Metal-binding</keyword>
<dbReference type="FunFam" id="3.40.640.10:FF:000084">
    <property type="entry name" value="IscS-like cysteine desulfurase"/>
    <property type="match status" value="1"/>
</dbReference>
<keyword evidence="10 13" id="KW-0411">Iron-sulfur</keyword>
<dbReference type="InterPro" id="IPR017772">
    <property type="entry name" value="Cys_deSase_NifS_bac/arc"/>
</dbReference>
<dbReference type="GO" id="GO:0030170">
    <property type="term" value="F:pyridoxal phosphate binding"/>
    <property type="evidence" value="ECO:0007669"/>
    <property type="project" value="InterPro"/>
</dbReference>
<accession>B9M871</accession>
<dbReference type="InterPro" id="IPR020578">
    <property type="entry name" value="Aminotrans_V_PyrdxlP_BS"/>
</dbReference>
<gene>
    <name evidence="15" type="primary">nifS-2</name>
    <name evidence="15" type="ordered locus">Geob_1980</name>
</gene>
<name>B9M871_GEODF</name>
<dbReference type="PROSITE" id="PS00595">
    <property type="entry name" value="AA_TRANSFER_CLASS_5"/>
    <property type="match status" value="1"/>
</dbReference>
<dbReference type="PANTHER" id="PTHR11601:SF34">
    <property type="entry name" value="CYSTEINE DESULFURASE"/>
    <property type="match status" value="1"/>
</dbReference>
<feature type="domain" description="Aminotransferase class V" evidence="14">
    <location>
        <begin position="2"/>
        <end position="364"/>
    </location>
</feature>
<evidence type="ECO:0000256" key="6">
    <source>
        <dbReference type="ARBA" id="ARBA00022679"/>
    </source>
</evidence>
<evidence type="ECO:0000256" key="9">
    <source>
        <dbReference type="ARBA" id="ARBA00023004"/>
    </source>
</evidence>
<dbReference type="InterPro" id="IPR015424">
    <property type="entry name" value="PyrdxlP-dep_Trfase"/>
</dbReference>
<dbReference type="Gene3D" id="3.90.1150.10">
    <property type="entry name" value="Aspartate Aminotransferase, domain 1"/>
    <property type="match status" value="1"/>
</dbReference>
<dbReference type="Gene3D" id="3.40.640.10">
    <property type="entry name" value="Type I PLP-dependent aspartate aminotransferase-like (Major domain)"/>
    <property type="match status" value="1"/>
</dbReference>
<protein>
    <recommendedName>
        <fullName evidence="5 13">Cysteine desulfurase</fullName>
        <ecNumber evidence="5 13">2.8.1.7</ecNumber>
    </recommendedName>
    <alternativeName>
        <fullName evidence="13">Nitrogenase metalloclusters biosynthesis protein NifS</fullName>
    </alternativeName>
</protein>
<evidence type="ECO:0000256" key="12">
    <source>
        <dbReference type="RuleBase" id="RU004504"/>
    </source>
</evidence>
<evidence type="ECO:0000256" key="10">
    <source>
        <dbReference type="ARBA" id="ARBA00023014"/>
    </source>
</evidence>
<dbReference type="NCBIfam" id="TIGR03402">
    <property type="entry name" value="FeS_nifS"/>
    <property type="match status" value="1"/>
</dbReference>
<dbReference type="EMBL" id="CP001390">
    <property type="protein sequence ID" value="ACM20337.1"/>
    <property type="molecule type" value="Genomic_DNA"/>
</dbReference>
<comment type="similarity">
    <text evidence="3 13">Belongs to the class-V pyridoxal-phosphate-dependent aminotransferase family. NifS/IscS subfamily.</text>
</comment>
<dbReference type="SUPFAM" id="SSF53383">
    <property type="entry name" value="PLP-dependent transferases"/>
    <property type="match status" value="1"/>
</dbReference>
<organism evidence="15 16">
    <name type="scientific">Geotalea daltonii (strain DSM 22248 / JCM 15807 / FRC-32)</name>
    <name type="common">Geobacter daltonii</name>
    <dbReference type="NCBI Taxonomy" id="316067"/>
    <lineage>
        <taxon>Bacteria</taxon>
        <taxon>Pseudomonadati</taxon>
        <taxon>Thermodesulfobacteriota</taxon>
        <taxon>Desulfuromonadia</taxon>
        <taxon>Geobacterales</taxon>
        <taxon>Geobacteraceae</taxon>
        <taxon>Geotalea</taxon>
    </lineage>
</organism>
<dbReference type="GO" id="GO:0051536">
    <property type="term" value="F:iron-sulfur cluster binding"/>
    <property type="evidence" value="ECO:0007669"/>
    <property type="project" value="UniProtKB-KW"/>
</dbReference>
<dbReference type="AlphaFoldDB" id="B9M871"/>
<dbReference type="EC" id="2.8.1.7" evidence="5 13"/>
<evidence type="ECO:0000256" key="1">
    <source>
        <dbReference type="ARBA" id="ARBA00001933"/>
    </source>
</evidence>
<evidence type="ECO:0000256" key="8">
    <source>
        <dbReference type="ARBA" id="ARBA00022898"/>
    </source>
</evidence>
<dbReference type="GO" id="GO:0031071">
    <property type="term" value="F:cysteine desulfurase activity"/>
    <property type="evidence" value="ECO:0007669"/>
    <property type="project" value="UniProtKB-EC"/>
</dbReference>
<keyword evidence="16" id="KW-1185">Reference proteome</keyword>
<dbReference type="GO" id="GO:0006520">
    <property type="term" value="P:amino acid metabolic process"/>
    <property type="evidence" value="ECO:0007669"/>
    <property type="project" value="InterPro"/>
</dbReference>
<dbReference type="RefSeq" id="WP_012647066.1">
    <property type="nucleotide sequence ID" value="NC_011979.1"/>
</dbReference>
<dbReference type="Proteomes" id="UP000007721">
    <property type="component" value="Chromosome"/>
</dbReference>
<evidence type="ECO:0000256" key="2">
    <source>
        <dbReference type="ARBA" id="ARBA00003120"/>
    </source>
</evidence>
<dbReference type="HOGENOM" id="CLU_003433_0_0_7"/>
<evidence type="ECO:0000256" key="4">
    <source>
        <dbReference type="ARBA" id="ARBA00011738"/>
    </source>
</evidence>
<dbReference type="Pfam" id="PF00266">
    <property type="entry name" value="Aminotran_5"/>
    <property type="match status" value="1"/>
</dbReference>
<evidence type="ECO:0000256" key="5">
    <source>
        <dbReference type="ARBA" id="ARBA00012239"/>
    </source>
</evidence>
<dbReference type="InterPro" id="IPR016454">
    <property type="entry name" value="Cysteine_dSase"/>
</dbReference>
<dbReference type="PANTHER" id="PTHR11601">
    <property type="entry name" value="CYSTEINE DESULFURYLASE FAMILY MEMBER"/>
    <property type="match status" value="1"/>
</dbReference>
<dbReference type="InterPro" id="IPR000192">
    <property type="entry name" value="Aminotrans_V_dom"/>
</dbReference>
<keyword evidence="8 13" id="KW-0663">Pyridoxal phosphate</keyword>
<evidence type="ECO:0000256" key="11">
    <source>
        <dbReference type="ARBA" id="ARBA00050776"/>
    </source>
</evidence>
<proteinExistence type="inferred from homology"/>
<dbReference type="STRING" id="316067.Geob_1980"/>
<comment type="subunit">
    <text evidence="4">Homodimer.</text>
</comment>
<evidence type="ECO:0000256" key="13">
    <source>
        <dbReference type="RuleBase" id="RU364075"/>
    </source>
</evidence>